<feature type="compositionally biased region" description="Basic and acidic residues" evidence="1">
    <location>
        <begin position="9"/>
        <end position="20"/>
    </location>
</feature>
<feature type="region of interest" description="Disordered" evidence="1">
    <location>
        <begin position="1"/>
        <end position="61"/>
    </location>
</feature>
<dbReference type="SUPFAM" id="SSF51261">
    <property type="entry name" value="Duplicated hybrid motif"/>
    <property type="match status" value="1"/>
</dbReference>
<dbReference type="GO" id="GO:0004222">
    <property type="term" value="F:metalloendopeptidase activity"/>
    <property type="evidence" value="ECO:0007669"/>
    <property type="project" value="TreeGrafter"/>
</dbReference>
<feature type="compositionally biased region" description="Pro residues" evidence="1">
    <location>
        <begin position="31"/>
        <end position="49"/>
    </location>
</feature>
<dbReference type="PANTHER" id="PTHR21666">
    <property type="entry name" value="PEPTIDASE-RELATED"/>
    <property type="match status" value="1"/>
</dbReference>
<evidence type="ECO:0000256" key="1">
    <source>
        <dbReference type="SAM" id="MobiDB-lite"/>
    </source>
</evidence>
<evidence type="ECO:0000259" key="2">
    <source>
        <dbReference type="Pfam" id="PF01551"/>
    </source>
</evidence>
<name>A0A6J4LJX2_9ACTN</name>
<sequence length="183" mass="18530">AVEAAAALRSKERASRDRAPRPPVAAAAAAAPPPAAAPAPVARPAPQPRPRPRPSFVRPGVGALTSGYGPRWGRLHAGIDLASGIGSPVSAVAAGTVLSAGVEGGYGQVVRLQHADATVSLYAHLSAILVTKGQVVPAGTYLGREGNSGASTGPHLHFEIRVGGRPVDPVPWLRARGVTPTRP</sequence>
<dbReference type="Pfam" id="PF01551">
    <property type="entry name" value="Peptidase_M23"/>
    <property type="match status" value="1"/>
</dbReference>
<gene>
    <name evidence="3" type="ORF">AVDCRST_MAG16-1425</name>
</gene>
<feature type="domain" description="M23ase beta-sheet core" evidence="2">
    <location>
        <begin position="75"/>
        <end position="169"/>
    </location>
</feature>
<reference evidence="3" key="1">
    <citation type="submission" date="2020-02" db="EMBL/GenBank/DDBJ databases">
        <authorList>
            <person name="Meier V. D."/>
        </authorList>
    </citation>
    <scope>NUCLEOTIDE SEQUENCE</scope>
    <source>
        <strain evidence="3">AVDCRST_MAG16</strain>
    </source>
</reference>
<dbReference type="CDD" id="cd12797">
    <property type="entry name" value="M23_peptidase"/>
    <property type="match status" value="1"/>
</dbReference>
<dbReference type="EMBL" id="CADCUE010000123">
    <property type="protein sequence ID" value="CAA9333706.1"/>
    <property type="molecule type" value="Genomic_DNA"/>
</dbReference>
<dbReference type="InterPro" id="IPR050570">
    <property type="entry name" value="Cell_wall_metabolism_enzyme"/>
</dbReference>
<evidence type="ECO:0000313" key="3">
    <source>
        <dbReference type="EMBL" id="CAA9333706.1"/>
    </source>
</evidence>
<dbReference type="InterPro" id="IPR016047">
    <property type="entry name" value="M23ase_b-sheet_dom"/>
</dbReference>
<dbReference type="InterPro" id="IPR011055">
    <property type="entry name" value="Dup_hybrid_motif"/>
</dbReference>
<organism evidence="3">
    <name type="scientific">uncultured Frankineae bacterium</name>
    <dbReference type="NCBI Taxonomy" id="437475"/>
    <lineage>
        <taxon>Bacteria</taxon>
        <taxon>Bacillati</taxon>
        <taxon>Actinomycetota</taxon>
        <taxon>Actinomycetes</taxon>
        <taxon>Frankiales</taxon>
        <taxon>environmental samples</taxon>
    </lineage>
</organism>
<feature type="non-terminal residue" evidence="3">
    <location>
        <position position="1"/>
    </location>
</feature>
<dbReference type="PANTHER" id="PTHR21666:SF270">
    <property type="entry name" value="MUREIN HYDROLASE ACTIVATOR ENVC"/>
    <property type="match status" value="1"/>
</dbReference>
<protein>
    <recommendedName>
        <fullName evidence="2">M23ase beta-sheet core domain-containing protein</fullName>
    </recommendedName>
</protein>
<dbReference type="Gene3D" id="2.70.70.10">
    <property type="entry name" value="Glucose Permease (Domain IIA)"/>
    <property type="match status" value="1"/>
</dbReference>
<dbReference type="AlphaFoldDB" id="A0A6J4LJX2"/>
<accession>A0A6J4LJX2</accession>
<proteinExistence type="predicted"/>